<name>A0A1F5RCC9_9BACT</name>
<keyword evidence="1" id="KW-0812">Transmembrane</keyword>
<gene>
    <name evidence="2" type="ORF">A2024_03465</name>
</gene>
<keyword evidence="1" id="KW-0472">Membrane</keyword>
<protein>
    <submittedName>
        <fullName evidence="2">Uncharacterized protein</fullName>
    </submittedName>
</protein>
<organism evidence="2 3">
    <name type="scientific">Candidatus Edwardsbacteria bacterium GWF2_54_11</name>
    <dbReference type="NCBI Taxonomy" id="1817851"/>
    <lineage>
        <taxon>Bacteria</taxon>
        <taxon>Candidatus Edwardsiibacteriota</taxon>
    </lineage>
</organism>
<evidence type="ECO:0000256" key="1">
    <source>
        <dbReference type="SAM" id="Phobius"/>
    </source>
</evidence>
<dbReference type="Proteomes" id="UP000177230">
    <property type="component" value="Unassembled WGS sequence"/>
</dbReference>
<keyword evidence="1" id="KW-1133">Transmembrane helix</keyword>
<reference evidence="2 3" key="1">
    <citation type="journal article" date="2016" name="Nat. Commun.">
        <title>Thousands of microbial genomes shed light on interconnected biogeochemical processes in an aquifer system.</title>
        <authorList>
            <person name="Anantharaman K."/>
            <person name="Brown C.T."/>
            <person name="Hug L.A."/>
            <person name="Sharon I."/>
            <person name="Castelle C.J."/>
            <person name="Probst A.J."/>
            <person name="Thomas B.C."/>
            <person name="Singh A."/>
            <person name="Wilkins M.J."/>
            <person name="Karaoz U."/>
            <person name="Brodie E.L."/>
            <person name="Williams K.H."/>
            <person name="Hubbard S.S."/>
            <person name="Banfield J.F."/>
        </authorList>
    </citation>
    <scope>NUCLEOTIDE SEQUENCE [LARGE SCALE GENOMIC DNA]</scope>
</reference>
<comment type="caution">
    <text evidence="2">The sequence shown here is derived from an EMBL/GenBank/DDBJ whole genome shotgun (WGS) entry which is preliminary data.</text>
</comment>
<dbReference type="AlphaFoldDB" id="A0A1F5RCC9"/>
<dbReference type="PROSITE" id="PS51257">
    <property type="entry name" value="PROKAR_LIPOPROTEIN"/>
    <property type="match status" value="1"/>
</dbReference>
<feature type="transmembrane region" description="Helical" evidence="1">
    <location>
        <begin position="6"/>
        <end position="28"/>
    </location>
</feature>
<sequence length="211" mass="24242">MKKNIGFYLSLFIMVIIAVVSCSSHYIIPVSKMQPRMQYTGFSVARPPDTGWILSIKEQGYHNALFRKYLAKYPGDMRHTAYVSVELHKMRRPAANLEEFVNIDKGTHRFSDTLRFKLVNFTQAPDTLQGQWCVYWTEEVLDRNPAINPNLPLKIRNYGFTCLHPTFKEMVIRAMISERASENEFDSSTFEEGKIILKSIVIESAAGVPVK</sequence>
<accession>A0A1F5RCC9</accession>
<evidence type="ECO:0000313" key="3">
    <source>
        <dbReference type="Proteomes" id="UP000177230"/>
    </source>
</evidence>
<evidence type="ECO:0000313" key="2">
    <source>
        <dbReference type="EMBL" id="OGF12058.1"/>
    </source>
</evidence>
<dbReference type="EMBL" id="MFFM01000034">
    <property type="protein sequence ID" value="OGF12058.1"/>
    <property type="molecule type" value="Genomic_DNA"/>
</dbReference>
<proteinExistence type="predicted"/>